<dbReference type="OrthoDB" id="9801841at2"/>
<dbReference type="GO" id="GO:0005524">
    <property type="term" value="F:ATP binding"/>
    <property type="evidence" value="ECO:0007669"/>
    <property type="project" value="UniProtKB-UniRule"/>
</dbReference>
<dbReference type="STRING" id="927083.DB32_006993"/>
<dbReference type="Gene3D" id="1.10.510.10">
    <property type="entry name" value="Transferase(Phosphotransferase) domain 1"/>
    <property type="match status" value="1"/>
</dbReference>
<evidence type="ECO:0000256" key="5">
    <source>
        <dbReference type="PROSITE-ProRule" id="PRU10141"/>
    </source>
</evidence>
<dbReference type="Gene3D" id="3.30.200.20">
    <property type="entry name" value="Phosphorylase Kinase, domain 1"/>
    <property type="match status" value="1"/>
</dbReference>
<dbReference type="InterPro" id="IPR011009">
    <property type="entry name" value="Kinase-like_dom_sf"/>
</dbReference>
<evidence type="ECO:0000256" key="4">
    <source>
        <dbReference type="ARBA" id="ARBA00022840"/>
    </source>
</evidence>
<evidence type="ECO:0000256" key="6">
    <source>
        <dbReference type="SAM" id="MobiDB-lite"/>
    </source>
</evidence>
<feature type="region of interest" description="Disordered" evidence="6">
    <location>
        <begin position="412"/>
        <end position="442"/>
    </location>
</feature>
<evidence type="ECO:0000259" key="7">
    <source>
        <dbReference type="PROSITE" id="PS50011"/>
    </source>
</evidence>
<dbReference type="PANTHER" id="PTHR43289:SF6">
    <property type="entry name" value="SERINE_THREONINE-PROTEIN KINASE NEKL-3"/>
    <property type="match status" value="1"/>
</dbReference>
<dbReference type="Pfam" id="PF00069">
    <property type="entry name" value="Pkinase"/>
    <property type="match status" value="1"/>
</dbReference>
<evidence type="ECO:0000313" key="9">
    <source>
        <dbReference type="Proteomes" id="UP000034883"/>
    </source>
</evidence>
<dbReference type="EMBL" id="CP011125">
    <property type="protein sequence ID" value="AKF09844.1"/>
    <property type="molecule type" value="Genomic_DNA"/>
</dbReference>
<feature type="region of interest" description="Disordered" evidence="6">
    <location>
        <begin position="458"/>
        <end position="507"/>
    </location>
</feature>
<accession>A0A0F6SH53</accession>
<dbReference type="InterPro" id="IPR017441">
    <property type="entry name" value="Protein_kinase_ATP_BS"/>
</dbReference>
<dbReference type="KEGG" id="samy:DB32_006993"/>
<feature type="domain" description="Protein kinase" evidence="7">
    <location>
        <begin position="42"/>
        <end position="306"/>
    </location>
</feature>
<dbReference type="Proteomes" id="UP000034883">
    <property type="component" value="Chromosome"/>
</dbReference>
<dbReference type="PANTHER" id="PTHR43289">
    <property type="entry name" value="MITOGEN-ACTIVATED PROTEIN KINASE KINASE KINASE 20-RELATED"/>
    <property type="match status" value="1"/>
</dbReference>
<name>A0A0F6SH53_9BACT</name>
<gene>
    <name evidence="8" type="ORF">DB32_006993</name>
</gene>
<keyword evidence="3 8" id="KW-0418">Kinase</keyword>
<dbReference type="SUPFAM" id="SSF56112">
    <property type="entry name" value="Protein kinase-like (PK-like)"/>
    <property type="match status" value="1"/>
</dbReference>
<protein>
    <submittedName>
        <fullName evidence="8">Serine/threonine protein kinase</fullName>
    </submittedName>
</protein>
<feature type="compositionally biased region" description="Basic and acidic residues" evidence="6">
    <location>
        <begin position="476"/>
        <end position="487"/>
    </location>
</feature>
<evidence type="ECO:0000256" key="1">
    <source>
        <dbReference type="ARBA" id="ARBA00022679"/>
    </source>
</evidence>
<keyword evidence="1" id="KW-0808">Transferase</keyword>
<keyword evidence="4 5" id="KW-0067">ATP-binding</keyword>
<dbReference type="InterPro" id="IPR000719">
    <property type="entry name" value="Prot_kinase_dom"/>
</dbReference>
<evidence type="ECO:0000256" key="3">
    <source>
        <dbReference type="ARBA" id="ARBA00022777"/>
    </source>
</evidence>
<evidence type="ECO:0000256" key="2">
    <source>
        <dbReference type="ARBA" id="ARBA00022741"/>
    </source>
</evidence>
<dbReference type="GO" id="GO:0004674">
    <property type="term" value="F:protein serine/threonine kinase activity"/>
    <property type="evidence" value="ECO:0007669"/>
    <property type="project" value="UniProtKB-KW"/>
</dbReference>
<feature type="compositionally biased region" description="Pro residues" evidence="6">
    <location>
        <begin position="430"/>
        <end position="441"/>
    </location>
</feature>
<evidence type="ECO:0000313" key="8">
    <source>
        <dbReference type="EMBL" id="AKF09844.1"/>
    </source>
</evidence>
<dbReference type="PROSITE" id="PS00107">
    <property type="entry name" value="PROTEIN_KINASE_ATP"/>
    <property type="match status" value="1"/>
</dbReference>
<dbReference type="AlphaFoldDB" id="A0A0F6SH53"/>
<dbReference type="CDD" id="cd14014">
    <property type="entry name" value="STKc_PknB_like"/>
    <property type="match status" value="1"/>
</dbReference>
<keyword evidence="8" id="KW-0723">Serine/threonine-protein kinase</keyword>
<sequence length="507" mass="54129">MRRATAACTIGAMVADAREAPERDGAHRVSRVYAPGEQIDRYEVLGLLGRGGMAVVYAVRRRGVGRFERTLALKMMLPHLTEDESYLSMFLDEIRIVSRIEHPNVVQVLDVGEHDGSPFMVMELLRGRTLAACLARRPPPALIAAWIAQVAEGLHAAHEVRDSDGTWLRVVHRDVSAANVHVALDGRARVLDFGIAGAVGRLTTTRHGELKGRIAMMAPEAITRSAEIDRRADVWALGVLAWESFTGERLFRGDSDAETMWRVLHAPIPPLGESAPEPLRDVIAACLVREHGARLATAADVADPFRAYAEREGATELALAAWVEETFGAELQGATPSAPRRRARRADERSDEVTATPTVHEPGASDEPSIAVEIGTPVARSARPRALRIAAIALSLLGAAAVAWALAGAPSEGSTAEASEPTVTPSEPALVPPSPPSPVVPAPAAAEAPVVVDPAPVEVAPAEERAAPRRASSRRISRERSAPETERAATPARFEGRLLDSPYPGGG</sequence>
<keyword evidence="2 5" id="KW-0547">Nucleotide-binding</keyword>
<proteinExistence type="predicted"/>
<keyword evidence="9" id="KW-1185">Reference proteome</keyword>
<feature type="compositionally biased region" description="Polar residues" evidence="6">
    <location>
        <begin position="412"/>
        <end position="424"/>
    </location>
</feature>
<feature type="region of interest" description="Disordered" evidence="6">
    <location>
        <begin position="330"/>
        <end position="371"/>
    </location>
</feature>
<organism evidence="8 9">
    <name type="scientific">Sandaracinus amylolyticus</name>
    <dbReference type="NCBI Taxonomy" id="927083"/>
    <lineage>
        <taxon>Bacteria</taxon>
        <taxon>Pseudomonadati</taxon>
        <taxon>Myxococcota</taxon>
        <taxon>Polyangia</taxon>
        <taxon>Polyangiales</taxon>
        <taxon>Sandaracinaceae</taxon>
        <taxon>Sandaracinus</taxon>
    </lineage>
</organism>
<dbReference type="PROSITE" id="PS50011">
    <property type="entry name" value="PROTEIN_KINASE_DOM"/>
    <property type="match status" value="1"/>
</dbReference>
<reference evidence="8 9" key="1">
    <citation type="submission" date="2015-03" db="EMBL/GenBank/DDBJ databases">
        <title>Genome assembly of Sandaracinus amylolyticus DSM 53668.</title>
        <authorList>
            <person name="Sharma G."/>
            <person name="Subramanian S."/>
        </authorList>
    </citation>
    <scope>NUCLEOTIDE SEQUENCE [LARGE SCALE GENOMIC DNA]</scope>
    <source>
        <strain evidence="8 9">DSM 53668</strain>
    </source>
</reference>
<feature type="binding site" evidence="5">
    <location>
        <position position="74"/>
    </location>
    <ligand>
        <name>ATP</name>
        <dbReference type="ChEBI" id="CHEBI:30616"/>
    </ligand>
</feature>